<dbReference type="AlphaFoldDB" id="A0ABC9HHJ7"/>
<evidence type="ECO:0000313" key="2">
    <source>
        <dbReference type="Proteomes" id="UP001189180"/>
    </source>
</evidence>
<organism evidence="1 2">
    <name type="scientific">Fasciola hepatica</name>
    <name type="common">Liver fluke</name>
    <dbReference type="NCBI Taxonomy" id="6192"/>
    <lineage>
        <taxon>Eukaryota</taxon>
        <taxon>Metazoa</taxon>
        <taxon>Spiralia</taxon>
        <taxon>Lophotrochozoa</taxon>
        <taxon>Platyhelminthes</taxon>
        <taxon>Trematoda</taxon>
        <taxon>Digenea</taxon>
        <taxon>Plagiorchiida</taxon>
        <taxon>Echinostomata</taxon>
        <taxon>Echinostomatoidea</taxon>
        <taxon>Fasciolidae</taxon>
        <taxon>Fasciola</taxon>
    </lineage>
</organism>
<name>A0ABC9HHJ7_FASHE</name>
<gene>
    <name evidence="1" type="ORF">FHB240107_LOCUS4462</name>
</gene>
<keyword evidence="2" id="KW-1185">Reference proteome</keyword>
<evidence type="ECO:0000313" key="1">
    <source>
        <dbReference type="EMBL" id="CAM0512051.1"/>
    </source>
</evidence>
<reference evidence="1 2" key="1">
    <citation type="submission" date="2024-08" db="EMBL/GenBank/DDBJ databases">
        <authorList>
            <person name="Paterson S."/>
        </authorList>
    </citation>
    <scope>NUCLEOTIDE SEQUENCE [LARGE SCALE GENOMIC DNA]</scope>
</reference>
<proteinExistence type="predicted"/>
<dbReference type="Proteomes" id="UP001189180">
    <property type="component" value="Unassembled WGS sequence"/>
</dbReference>
<dbReference type="EMBL" id="CANUEZ050000192">
    <property type="protein sequence ID" value="CAM0512051.1"/>
    <property type="molecule type" value="Genomic_DNA"/>
</dbReference>
<accession>A0ABC9HHJ7</accession>
<protein>
    <submittedName>
        <fullName evidence="1">Uncharacterized protein</fullName>
    </submittedName>
</protein>
<comment type="caution">
    <text evidence="1">The sequence shown here is derived from an EMBL/GenBank/DDBJ whole genome shotgun (WGS) entry which is preliminary data.</text>
</comment>
<sequence length="78" mass="8365">MRTLLLSCEQCFGGRKSSSGEISTKLPCAMLNIGIGGMVYDGLEAFGLPLSGYRRKQRVTADPTNDEYACASARVDGE</sequence>